<sequence>MSAEDTEDGSTAEDDDDLRYFVRIGQTDLDGTKSVERSLTDMKGIGQRTARIVTEAAGIDRTATFGLLEDDEIDSVVEVVENLDSHLPEWMVNRQDDFFTGESTHIVGSDLEEQRRQDINRMQMIDSYKGIRHKRGQKVRGQRTKSTGRTEGTIGVNVERIKEEQAEDAAADEEAAAGGDAE</sequence>
<dbReference type="InterPro" id="IPR018269">
    <property type="entry name" value="Ribosomal_uS13_CS"/>
</dbReference>
<dbReference type="PANTHER" id="PTHR10871:SF3">
    <property type="entry name" value="SMALL RIBOSOMAL SUBUNIT PROTEIN US13"/>
    <property type="match status" value="1"/>
</dbReference>
<dbReference type="EMBL" id="QMDW01000009">
    <property type="protein sequence ID" value="RJX49688.1"/>
    <property type="molecule type" value="Genomic_DNA"/>
</dbReference>
<dbReference type="NCBIfam" id="NF003140">
    <property type="entry name" value="PRK04053.1"/>
    <property type="match status" value="1"/>
</dbReference>
<accession>A0A3A6Q283</accession>
<dbReference type="Proteomes" id="UP000281564">
    <property type="component" value="Unassembled WGS sequence"/>
</dbReference>
<comment type="similarity">
    <text evidence="1 6 7">Belongs to the universal ribosomal protein uS13 family.</text>
</comment>
<keyword evidence="2 6" id="KW-0699">rRNA-binding</keyword>
<dbReference type="InterPro" id="IPR001892">
    <property type="entry name" value="Ribosomal_uS13"/>
</dbReference>
<reference evidence="9 10" key="1">
    <citation type="submission" date="2018-06" db="EMBL/GenBank/DDBJ databases">
        <title>Halonotius sp. F13-13 a new haloarchaeeon isolated from a solar saltern from Isla Cristina, Huelva, Spain.</title>
        <authorList>
            <person name="Duran-Viseras A."/>
            <person name="Sanchez-Porro C."/>
            <person name="Ventosa A."/>
        </authorList>
    </citation>
    <scope>NUCLEOTIDE SEQUENCE [LARGE SCALE GENOMIC DNA]</scope>
    <source>
        <strain evidence="9 10">CECT 7525</strain>
    </source>
</reference>
<dbReference type="SUPFAM" id="SSF46946">
    <property type="entry name" value="S13-like H2TH domain"/>
    <property type="match status" value="1"/>
</dbReference>
<evidence type="ECO:0000313" key="9">
    <source>
        <dbReference type="EMBL" id="RJX49688.1"/>
    </source>
</evidence>
<evidence type="ECO:0000256" key="7">
    <source>
        <dbReference type="RuleBase" id="RU003830"/>
    </source>
</evidence>
<dbReference type="GO" id="GO:0006412">
    <property type="term" value="P:translation"/>
    <property type="evidence" value="ECO:0007669"/>
    <property type="project" value="UniProtKB-UniRule"/>
</dbReference>
<evidence type="ECO:0000256" key="3">
    <source>
        <dbReference type="ARBA" id="ARBA00022884"/>
    </source>
</evidence>
<dbReference type="PROSITE" id="PS50159">
    <property type="entry name" value="RIBOSOMAL_S13_2"/>
    <property type="match status" value="1"/>
</dbReference>
<dbReference type="OrthoDB" id="372127at2157"/>
<gene>
    <name evidence="6" type="primary">rps13</name>
    <name evidence="9" type="ORF">DP106_08070</name>
</gene>
<evidence type="ECO:0000256" key="2">
    <source>
        <dbReference type="ARBA" id="ARBA00022730"/>
    </source>
</evidence>
<keyword evidence="4 6" id="KW-0689">Ribosomal protein</keyword>
<keyword evidence="3 6" id="KW-0694">RNA-binding</keyword>
<dbReference type="GO" id="GO:0015935">
    <property type="term" value="C:small ribosomal subunit"/>
    <property type="evidence" value="ECO:0007669"/>
    <property type="project" value="TreeGrafter"/>
</dbReference>
<feature type="compositionally biased region" description="Acidic residues" evidence="8">
    <location>
        <begin position="165"/>
        <end position="182"/>
    </location>
</feature>
<dbReference type="InterPro" id="IPR019977">
    <property type="entry name" value="Ribosomal_uS13_archaeal"/>
</dbReference>
<dbReference type="GO" id="GO:0019843">
    <property type="term" value="F:rRNA binding"/>
    <property type="evidence" value="ECO:0007669"/>
    <property type="project" value="UniProtKB-UniRule"/>
</dbReference>
<evidence type="ECO:0000256" key="1">
    <source>
        <dbReference type="ARBA" id="ARBA00008080"/>
    </source>
</evidence>
<dbReference type="HAMAP" id="MF_01315">
    <property type="entry name" value="Ribosomal_uS13"/>
    <property type="match status" value="1"/>
</dbReference>
<comment type="function">
    <text evidence="6">Located at the top of the head of the 30S subunit, it contacts several helices of the 16S rRNA. In the 70S ribosome it contacts the 23S rRNA (bridge B1a) and protein L5 of the 50S subunit (bridge B1b), connecting the 2 subunits; these bridges are implicated in subunit movement.</text>
</comment>
<dbReference type="PIRSF" id="PIRSF002134">
    <property type="entry name" value="Ribosomal_S13"/>
    <property type="match status" value="1"/>
</dbReference>
<dbReference type="InterPro" id="IPR027437">
    <property type="entry name" value="Rbsml_uS13_C"/>
</dbReference>
<dbReference type="Pfam" id="PF00416">
    <property type="entry name" value="Ribosomal_S13"/>
    <property type="match status" value="1"/>
</dbReference>
<dbReference type="GO" id="GO:0005829">
    <property type="term" value="C:cytosol"/>
    <property type="evidence" value="ECO:0007669"/>
    <property type="project" value="TreeGrafter"/>
</dbReference>
<dbReference type="GO" id="GO:0003735">
    <property type="term" value="F:structural constituent of ribosome"/>
    <property type="evidence" value="ECO:0007669"/>
    <property type="project" value="InterPro"/>
</dbReference>
<feature type="region of interest" description="Disordered" evidence="8">
    <location>
        <begin position="132"/>
        <end position="182"/>
    </location>
</feature>
<comment type="subunit">
    <text evidence="6">Part of the 30S ribosomal subunit. Forms a loose heterodimer with protein S19. Forms two bridges to the 50S subunit in the 70S ribosome.</text>
</comment>
<dbReference type="RefSeq" id="WP_120084587.1">
    <property type="nucleotide sequence ID" value="NZ_QMDW01000009.1"/>
</dbReference>
<organism evidence="9 10">
    <name type="scientific">Halonotius pteroides</name>
    <dbReference type="NCBI Taxonomy" id="268735"/>
    <lineage>
        <taxon>Archaea</taxon>
        <taxon>Methanobacteriati</taxon>
        <taxon>Methanobacteriota</taxon>
        <taxon>Stenosarchaea group</taxon>
        <taxon>Halobacteria</taxon>
        <taxon>Halobacteriales</taxon>
        <taxon>Haloferacaceae</taxon>
        <taxon>Halonotius</taxon>
    </lineage>
</organism>
<protein>
    <recommendedName>
        <fullName evidence="6">Small ribosomal subunit protein uS13</fullName>
    </recommendedName>
</protein>
<dbReference type="PANTHER" id="PTHR10871">
    <property type="entry name" value="30S RIBOSOMAL PROTEIN S13/40S RIBOSOMAL PROTEIN S18"/>
    <property type="match status" value="1"/>
</dbReference>
<keyword evidence="5 6" id="KW-0687">Ribonucleoprotein</keyword>
<keyword evidence="10" id="KW-1185">Reference proteome</keyword>
<feature type="compositionally biased region" description="Basic residues" evidence="8">
    <location>
        <begin position="132"/>
        <end position="143"/>
    </location>
</feature>
<dbReference type="AlphaFoldDB" id="A0A3A6Q283"/>
<comment type="caution">
    <text evidence="9">The sequence shown here is derived from an EMBL/GenBank/DDBJ whole genome shotgun (WGS) entry which is preliminary data.</text>
</comment>
<evidence type="ECO:0000256" key="5">
    <source>
        <dbReference type="ARBA" id="ARBA00023274"/>
    </source>
</evidence>
<dbReference type="Gene3D" id="1.10.8.50">
    <property type="match status" value="1"/>
</dbReference>
<dbReference type="InterPro" id="IPR010979">
    <property type="entry name" value="Ribosomal_uS13-like_H2TH"/>
</dbReference>
<evidence type="ECO:0000256" key="4">
    <source>
        <dbReference type="ARBA" id="ARBA00022980"/>
    </source>
</evidence>
<dbReference type="NCBIfam" id="TIGR03629">
    <property type="entry name" value="uS13_arch"/>
    <property type="match status" value="1"/>
</dbReference>
<proteinExistence type="inferred from homology"/>
<evidence type="ECO:0000256" key="6">
    <source>
        <dbReference type="HAMAP-Rule" id="MF_01315"/>
    </source>
</evidence>
<dbReference type="PROSITE" id="PS00646">
    <property type="entry name" value="RIBOSOMAL_S13_1"/>
    <property type="match status" value="1"/>
</dbReference>
<dbReference type="Gene3D" id="4.10.910.10">
    <property type="entry name" value="30s ribosomal protein s13, domain 2"/>
    <property type="match status" value="1"/>
</dbReference>
<name>A0A3A6Q283_9EURY</name>
<evidence type="ECO:0000313" key="10">
    <source>
        <dbReference type="Proteomes" id="UP000281564"/>
    </source>
</evidence>
<evidence type="ECO:0000256" key="8">
    <source>
        <dbReference type="SAM" id="MobiDB-lite"/>
    </source>
</evidence>